<evidence type="ECO:0000313" key="2">
    <source>
        <dbReference type="Proteomes" id="UP000254802"/>
    </source>
</evidence>
<protein>
    <submittedName>
        <fullName evidence="1">Uncharacterized protein</fullName>
    </submittedName>
</protein>
<proteinExistence type="predicted"/>
<dbReference type="AlphaFoldDB" id="A0A378N406"/>
<dbReference type="InterPro" id="IPR016035">
    <property type="entry name" value="Acyl_Trfase/lysoPLipase"/>
</dbReference>
<sequence length="103" mass="11826">MGYTACLPPAISLIGILLTMNSLPNWIPFDQQAFEDSGMDFWVTVTNVETGEPEYIKIDNVFEQMEAFRATSSMPIVSKIVEIEGKKYFRRWCVRQYSGAEIY</sequence>
<dbReference type="Proteomes" id="UP000254802">
    <property type="component" value="Unassembled WGS sequence"/>
</dbReference>
<dbReference type="Gene3D" id="3.40.1090.10">
    <property type="entry name" value="Cytosolic phospholipase A2 catalytic domain"/>
    <property type="match status" value="1"/>
</dbReference>
<name>A0A378N406_MANHA</name>
<dbReference type="SUPFAM" id="SSF52151">
    <property type="entry name" value="FabD/lysophospholipase-like"/>
    <property type="match status" value="1"/>
</dbReference>
<accession>A0A378N406</accession>
<reference evidence="1 2" key="1">
    <citation type="submission" date="2018-06" db="EMBL/GenBank/DDBJ databases">
        <authorList>
            <consortium name="Pathogen Informatics"/>
            <person name="Doyle S."/>
        </authorList>
    </citation>
    <scope>NUCLEOTIDE SEQUENCE [LARGE SCALE GENOMIC DNA]</scope>
    <source>
        <strain evidence="1 2">NCTC10638</strain>
    </source>
</reference>
<evidence type="ECO:0000313" key="1">
    <source>
        <dbReference type="EMBL" id="STY60698.1"/>
    </source>
</evidence>
<dbReference type="EMBL" id="UGPN01000002">
    <property type="protein sequence ID" value="STY60698.1"/>
    <property type="molecule type" value="Genomic_DNA"/>
</dbReference>
<organism evidence="1 2">
    <name type="scientific">Mannheimia haemolytica</name>
    <name type="common">Pasteurella haemolytica</name>
    <dbReference type="NCBI Taxonomy" id="75985"/>
    <lineage>
        <taxon>Bacteria</taxon>
        <taxon>Pseudomonadati</taxon>
        <taxon>Pseudomonadota</taxon>
        <taxon>Gammaproteobacteria</taxon>
        <taxon>Pasteurellales</taxon>
        <taxon>Pasteurellaceae</taxon>
        <taxon>Mannheimia</taxon>
    </lineage>
</organism>
<gene>
    <name evidence="1" type="ORF">NCTC10638_01904</name>
</gene>